<feature type="region of interest" description="Disordered" evidence="9">
    <location>
        <begin position="156"/>
        <end position="236"/>
    </location>
</feature>
<organism evidence="12 13">
    <name type="scientific">Triparma retinervis</name>
    <dbReference type="NCBI Taxonomy" id="2557542"/>
    <lineage>
        <taxon>Eukaryota</taxon>
        <taxon>Sar</taxon>
        <taxon>Stramenopiles</taxon>
        <taxon>Ochrophyta</taxon>
        <taxon>Bolidophyceae</taxon>
        <taxon>Parmales</taxon>
        <taxon>Triparmaceae</taxon>
        <taxon>Triparma</taxon>
    </lineage>
</organism>
<feature type="domain" description="Potassium channel" evidence="11">
    <location>
        <begin position="275"/>
        <end position="345"/>
    </location>
</feature>
<dbReference type="Pfam" id="PF07885">
    <property type="entry name" value="Ion_trans_2"/>
    <property type="match status" value="2"/>
</dbReference>
<evidence type="ECO:0000256" key="2">
    <source>
        <dbReference type="ARBA" id="ARBA00022448"/>
    </source>
</evidence>
<name>A0A9W7AA01_9STRA</name>
<dbReference type="PANTHER" id="PTHR11003:SF291">
    <property type="entry name" value="IP11374P"/>
    <property type="match status" value="1"/>
</dbReference>
<keyword evidence="2 8" id="KW-0813">Transport</keyword>
<sequence length="755" mass="80706">MEPRSSSAPSSSTSAEATNTKAAETIAAENKAAETRAAENIAATLESPESIQLGVSGLIHHFTSKNEESLAALTSTSPSTAAPPTTDRSDDDRALAARLAYEALNPLYVPSDSIPTIPEDNAKTNADTLPLPKRGKAKKRGKSISFASEDFVNLFKESSSPPFPKTNDHAVLPRPRPPPLQTTVPSKHTYTSSYTTPTTAAAAVPPLTSPRPTPQSSRTPRYLRSPGSGSSLTSPDPLLQDRLEATYLTAVTEKEIARSSKRLSVHQGCVLAILLLALYLSFCVTFYGTLNAGDTISNLDALLLAVYTITTVGYGNDTPTTQVGIGVTIFVMLSGIAVLTVSVAQLWFVICLSWKWMTSTPTGRRVGSSILVVSITFTGGLTVGAIEQWTFLESMYFAVATLTTVGYGDFAPTVTASKWVTIALLPFSLLFMSFYLSFVAHLYMKFHPAKTQRFNFGKGFAFSEVVIKAGKRVSRTFSPKRERGGSLPVGIGGGKENKAQDGEKEKEKEKEKEEGGTYITPKSNAGVTAQVGKGGMSMPAKWKVLKEAGTPAKIRQRVQRRLQSIIAREVAGKHGSLLIEGDSVTVEIEGFSGVLSKWLIPRGAKHAFRAVAYEAIVELGERDFSLLGEGAFDKINPEDRAALMAPLLACMGSYETMSEWLKATTIIREVDEEGGGVLVAAPKSSRSSAIQIGRIGGFRSTRNSAPGVVGGVGGEGRTRGATPGKTPRHRSMGSRGWSLADMSLSSNLKNDLPKI</sequence>
<dbReference type="OrthoDB" id="415460at2759"/>
<keyword evidence="5 8" id="KW-0406">Ion transport</keyword>
<protein>
    <recommendedName>
        <fullName evidence="11">Potassium channel domain-containing protein</fullName>
    </recommendedName>
</protein>
<proteinExistence type="inferred from homology"/>
<feature type="region of interest" description="Disordered" evidence="9">
    <location>
        <begin position="704"/>
        <end position="737"/>
    </location>
</feature>
<feature type="region of interest" description="Disordered" evidence="9">
    <location>
        <begin position="69"/>
        <end position="91"/>
    </location>
</feature>
<accession>A0A9W7AA01</accession>
<dbReference type="SUPFAM" id="SSF81324">
    <property type="entry name" value="Voltage-gated potassium channels"/>
    <property type="match status" value="2"/>
</dbReference>
<dbReference type="Proteomes" id="UP001165082">
    <property type="component" value="Unassembled WGS sequence"/>
</dbReference>
<evidence type="ECO:0000256" key="6">
    <source>
        <dbReference type="ARBA" id="ARBA00023136"/>
    </source>
</evidence>
<evidence type="ECO:0000259" key="11">
    <source>
        <dbReference type="Pfam" id="PF07885"/>
    </source>
</evidence>
<dbReference type="GO" id="GO:0022841">
    <property type="term" value="F:potassium ion leak channel activity"/>
    <property type="evidence" value="ECO:0007669"/>
    <property type="project" value="TreeGrafter"/>
</dbReference>
<comment type="similarity">
    <text evidence="8">Belongs to the two pore domain potassium channel (TC 1.A.1.8) family.</text>
</comment>
<keyword evidence="7 8" id="KW-0407">Ion channel</keyword>
<evidence type="ECO:0000256" key="4">
    <source>
        <dbReference type="ARBA" id="ARBA00022989"/>
    </source>
</evidence>
<feature type="compositionally biased region" description="Low complexity" evidence="9">
    <location>
        <begin position="181"/>
        <end position="206"/>
    </location>
</feature>
<feature type="transmembrane region" description="Helical" evidence="10">
    <location>
        <begin position="329"/>
        <end position="354"/>
    </location>
</feature>
<comment type="subcellular location">
    <subcellularLocation>
        <location evidence="1">Membrane</location>
        <topology evidence="1">Multi-pass membrane protein</topology>
    </subcellularLocation>
</comment>
<dbReference type="Gene3D" id="1.10.287.70">
    <property type="match status" value="2"/>
</dbReference>
<keyword evidence="6 10" id="KW-0472">Membrane</keyword>
<keyword evidence="3 8" id="KW-0812">Transmembrane</keyword>
<feature type="transmembrane region" description="Helical" evidence="10">
    <location>
        <begin position="268"/>
        <end position="290"/>
    </location>
</feature>
<dbReference type="PANTHER" id="PTHR11003">
    <property type="entry name" value="POTASSIUM CHANNEL, SUBFAMILY K"/>
    <property type="match status" value="1"/>
</dbReference>
<dbReference type="AlphaFoldDB" id="A0A9W7AA01"/>
<keyword evidence="13" id="KW-1185">Reference proteome</keyword>
<dbReference type="InterPro" id="IPR003280">
    <property type="entry name" value="2pore_dom_K_chnl"/>
</dbReference>
<evidence type="ECO:0000256" key="1">
    <source>
        <dbReference type="ARBA" id="ARBA00004141"/>
    </source>
</evidence>
<gene>
    <name evidence="12" type="ORF">TrRE_jg2052</name>
</gene>
<feature type="transmembrane region" description="Helical" evidence="10">
    <location>
        <begin position="419"/>
        <end position="443"/>
    </location>
</feature>
<feature type="transmembrane region" description="Helical" evidence="10">
    <location>
        <begin position="366"/>
        <end position="386"/>
    </location>
</feature>
<dbReference type="GO" id="GO:0005886">
    <property type="term" value="C:plasma membrane"/>
    <property type="evidence" value="ECO:0007669"/>
    <property type="project" value="TreeGrafter"/>
</dbReference>
<evidence type="ECO:0000313" key="13">
    <source>
        <dbReference type="Proteomes" id="UP001165082"/>
    </source>
</evidence>
<feature type="region of interest" description="Disordered" evidence="9">
    <location>
        <begin position="1"/>
        <end position="31"/>
    </location>
</feature>
<keyword evidence="4 10" id="KW-1133">Transmembrane helix</keyword>
<comment type="caution">
    <text evidence="12">The sequence shown here is derived from an EMBL/GenBank/DDBJ whole genome shotgun (WGS) entry which is preliminary data.</text>
</comment>
<evidence type="ECO:0000313" key="12">
    <source>
        <dbReference type="EMBL" id="GMH66856.1"/>
    </source>
</evidence>
<evidence type="ECO:0000256" key="5">
    <source>
        <dbReference type="ARBA" id="ARBA00023065"/>
    </source>
</evidence>
<dbReference type="PRINTS" id="PR01333">
    <property type="entry name" value="2POREKCHANEL"/>
</dbReference>
<dbReference type="InterPro" id="IPR013099">
    <property type="entry name" value="K_chnl_dom"/>
</dbReference>
<feature type="compositionally biased region" description="Low complexity" evidence="9">
    <location>
        <begin position="69"/>
        <end position="86"/>
    </location>
</feature>
<dbReference type="GO" id="GO:0015271">
    <property type="term" value="F:outward rectifier potassium channel activity"/>
    <property type="evidence" value="ECO:0007669"/>
    <property type="project" value="TreeGrafter"/>
</dbReference>
<dbReference type="GO" id="GO:0030322">
    <property type="term" value="P:stabilization of membrane potential"/>
    <property type="evidence" value="ECO:0007669"/>
    <property type="project" value="TreeGrafter"/>
</dbReference>
<feature type="compositionally biased region" description="Basic and acidic residues" evidence="9">
    <location>
        <begin position="495"/>
        <end position="515"/>
    </location>
</feature>
<evidence type="ECO:0000256" key="10">
    <source>
        <dbReference type="SAM" id="Phobius"/>
    </source>
</evidence>
<dbReference type="EMBL" id="BRXZ01001265">
    <property type="protein sequence ID" value="GMH66856.1"/>
    <property type="molecule type" value="Genomic_DNA"/>
</dbReference>
<reference evidence="12" key="1">
    <citation type="submission" date="2022-07" db="EMBL/GenBank/DDBJ databases">
        <title>Genome analysis of Parmales, a sister group of diatoms, reveals the evolutionary specialization of diatoms from phago-mixotrophs to photoautotrophs.</title>
        <authorList>
            <person name="Ban H."/>
            <person name="Sato S."/>
            <person name="Yoshikawa S."/>
            <person name="Kazumasa Y."/>
            <person name="Nakamura Y."/>
            <person name="Ichinomiya M."/>
            <person name="Saitoh K."/>
            <person name="Sato N."/>
            <person name="Blanc-Mathieu R."/>
            <person name="Endo H."/>
            <person name="Kuwata A."/>
            <person name="Ogata H."/>
        </authorList>
    </citation>
    <scope>NUCLEOTIDE SEQUENCE</scope>
</reference>
<evidence type="ECO:0000256" key="8">
    <source>
        <dbReference type="RuleBase" id="RU003857"/>
    </source>
</evidence>
<evidence type="ECO:0000256" key="7">
    <source>
        <dbReference type="ARBA" id="ARBA00023303"/>
    </source>
</evidence>
<feature type="domain" description="Potassium channel" evidence="11">
    <location>
        <begin position="373"/>
        <end position="443"/>
    </location>
</feature>
<evidence type="ECO:0000256" key="3">
    <source>
        <dbReference type="ARBA" id="ARBA00022692"/>
    </source>
</evidence>
<evidence type="ECO:0000256" key="9">
    <source>
        <dbReference type="SAM" id="MobiDB-lite"/>
    </source>
</evidence>
<feature type="region of interest" description="Disordered" evidence="9">
    <location>
        <begin position="115"/>
        <end position="142"/>
    </location>
</feature>
<feature type="compositionally biased region" description="Low complexity" evidence="9">
    <location>
        <begin position="1"/>
        <end position="30"/>
    </location>
</feature>
<feature type="compositionally biased region" description="Basic residues" evidence="9">
    <location>
        <begin position="133"/>
        <end position="142"/>
    </location>
</feature>
<feature type="region of interest" description="Disordered" evidence="9">
    <location>
        <begin position="478"/>
        <end position="524"/>
    </location>
</feature>